<feature type="domain" description="RNA polymerase sigma factor 70 region 4 type 2" evidence="6">
    <location>
        <begin position="117"/>
        <end position="169"/>
    </location>
</feature>
<dbReference type="Proteomes" id="UP000245212">
    <property type="component" value="Unassembled WGS sequence"/>
</dbReference>
<comment type="similarity">
    <text evidence="1">Belongs to the sigma-70 factor family. ECF subfamily.</text>
</comment>
<protein>
    <submittedName>
        <fullName evidence="7">RNA polymerase subunit sigma</fullName>
    </submittedName>
</protein>
<keyword evidence="3" id="KW-0731">Sigma factor</keyword>
<dbReference type="EMBL" id="QETA01000007">
    <property type="protein sequence ID" value="PWF21585.1"/>
    <property type="molecule type" value="Genomic_DNA"/>
</dbReference>
<dbReference type="SUPFAM" id="SSF88946">
    <property type="entry name" value="Sigma2 domain of RNA polymerase sigma factors"/>
    <property type="match status" value="1"/>
</dbReference>
<accession>A0A2V1JWF9</accession>
<dbReference type="NCBIfam" id="TIGR02937">
    <property type="entry name" value="sigma70-ECF"/>
    <property type="match status" value="1"/>
</dbReference>
<dbReference type="GO" id="GO:0006352">
    <property type="term" value="P:DNA-templated transcription initiation"/>
    <property type="evidence" value="ECO:0007669"/>
    <property type="project" value="InterPro"/>
</dbReference>
<dbReference type="GO" id="GO:0016987">
    <property type="term" value="F:sigma factor activity"/>
    <property type="evidence" value="ECO:0007669"/>
    <property type="project" value="UniProtKB-KW"/>
</dbReference>
<comment type="caution">
    <text evidence="7">The sequence shown here is derived from an EMBL/GenBank/DDBJ whole genome shotgun (WGS) entry which is preliminary data.</text>
</comment>
<evidence type="ECO:0000313" key="7">
    <source>
        <dbReference type="EMBL" id="PWF21585.1"/>
    </source>
</evidence>
<evidence type="ECO:0000313" key="8">
    <source>
        <dbReference type="Proteomes" id="UP000245212"/>
    </source>
</evidence>
<dbReference type="Gene3D" id="1.10.1740.10">
    <property type="match status" value="1"/>
</dbReference>
<dbReference type="PANTHER" id="PTHR43133:SF63">
    <property type="entry name" value="RNA POLYMERASE SIGMA FACTOR FECI-RELATED"/>
    <property type="match status" value="1"/>
</dbReference>
<proteinExistence type="inferred from homology"/>
<dbReference type="InterPro" id="IPR007627">
    <property type="entry name" value="RNA_pol_sigma70_r2"/>
</dbReference>
<dbReference type="InterPro" id="IPR013249">
    <property type="entry name" value="RNA_pol_sigma70_r4_t2"/>
</dbReference>
<dbReference type="InterPro" id="IPR014284">
    <property type="entry name" value="RNA_pol_sigma-70_dom"/>
</dbReference>
<dbReference type="InterPro" id="IPR013325">
    <property type="entry name" value="RNA_pol_sigma_r2"/>
</dbReference>
<evidence type="ECO:0000256" key="4">
    <source>
        <dbReference type="ARBA" id="ARBA00023163"/>
    </source>
</evidence>
<evidence type="ECO:0000256" key="3">
    <source>
        <dbReference type="ARBA" id="ARBA00023082"/>
    </source>
</evidence>
<dbReference type="Pfam" id="PF08281">
    <property type="entry name" value="Sigma70_r4_2"/>
    <property type="match status" value="1"/>
</dbReference>
<keyword evidence="4" id="KW-0804">Transcription</keyword>
<dbReference type="Pfam" id="PF04542">
    <property type="entry name" value="Sigma70_r2"/>
    <property type="match status" value="1"/>
</dbReference>
<evidence type="ECO:0000259" key="5">
    <source>
        <dbReference type="Pfam" id="PF04542"/>
    </source>
</evidence>
<evidence type="ECO:0000259" key="6">
    <source>
        <dbReference type="Pfam" id="PF08281"/>
    </source>
</evidence>
<keyword evidence="8" id="KW-1185">Reference proteome</keyword>
<dbReference type="CDD" id="cd06171">
    <property type="entry name" value="Sigma70_r4"/>
    <property type="match status" value="1"/>
</dbReference>
<dbReference type="PANTHER" id="PTHR43133">
    <property type="entry name" value="RNA POLYMERASE ECF-TYPE SIGMA FACTO"/>
    <property type="match status" value="1"/>
</dbReference>
<evidence type="ECO:0000256" key="2">
    <source>
        <dbReference type="ARBA" id="ARBA00023015"/>
    </source>
</evidence>
<organism evidence="7 8">
    <name type="scientific">Corticimicrobacter populi</name>
    <dbReference type="NCBI Taxonomy" id="2175229"/>
    <lineage>
        <taxon>Bacteria</taxon>
        <taxon>Pseudomonadati</taxon>
        <taxon>Pseudomonadota</taxon>
        <taxon>Betaproteobacteria</taxon>
        <taxon>Burkholderiales</taxon>
        <taxon>Alcaligenaceae</taxon>
        <taxon>Corticimicrobacter</taxon>
    </lineage>
</organism>
<gene>
    <name evidence="7" type="ORF">DD235_15180</name>
</gene>
<dbReference type="SUPFAM" id="SSF88659">
    <property type="entry name" value="Sigma3 and sigma4 domains of RNA polymerase sigma factors"/>
    <property type="match status" value="1"/>
</dbReference>
<dbReference type="GO" id="GO:0003677">
    <property type="term" value="F:DNA binding"/>
    <property type="evidence" value="ECO:0007669"/>
    <property type="project" value="InterPro"/>
</dbReference>
<reference evidence="8" key="1">
    <citation type="submission" date="2018-05" db="EMBL/GenBank/DDBJ databases">
        <authorList>
            <person name="Li Y."/>
        </authorList>
    </citation>
    <scope>NUCLEOTIDE SEQUENCE [LARGE SCALE GENOMIC DNA]</scope>
    <source>
        <strain evidence="8">3d-2-2</strain>
    </source>
</reference>
<dbReference type="Gene3D" id="1.10.10.10">
    <property type="entry name" value="Winged helix-like DNA-binding domain superfamily/Winged helix DNA-binding domain"/>
    <property type="match status" value="1"/>
</dbReference>
<keyword evidence="2" id="KW-0805">Transcription regulation</keyword>
<name>A0A2V1JWF9_9BURK</name>
<dbReference type="InterPro" id="IPR013324">
    <property type="entry name" value="RNA_pol_sigma_r3/r4-like"/>
</dbReference>
<sequence length="174" mass="18863">MSSPEISSSSPGSSATTVADLYVRHHGWLQGWLQGRLGNRQDAADLAQDTYVRLIGSGRLPPAGQSRAFLTQIAKGLAIDLFRRRQIEAAYLEALACRVDAHAPSPEYRALIIEALMQVDRALDSLPGRVREVFLLSQFDGLTYSAIAARQGIAVATVRKYMFQAAQACCAALA</sequence>
<evidence type="ECO:0000256" key="1">
    <source>
        <dbReference type="ARBA" id="ARBA00010641"/>
    </source>
</evidence>
<feature type="domain" description="RNA polymerase sigma-70 region 2" evidence="5">
    <location>
        <begin position="21"/>
        <end position="86"/>
    </location>
</feature>
<dbReference type="InterPro" id="IPR036388">
    <property type="entry name" value="WH-like_DNA-bd_sf"/>
</dbReference>
<dbReference type="InterPro" id="IPR039425">
    <property type="entry name" value="RNA_pol_sigma-70-like"/>
</dbReference>
<dbReference type="AlphaFoldDB" id="A0A2V1JWF9"/>
<dbReference type="RefSeq" id="WP_109062928.1">
    <property type="nucleotide sequence ID" value="NZ_QETA01000007.1"/>
</dbReference>